<evidence type="ECO:0000313" key="1">
    <source>
        <dbReference type="EMBL" id="RMB62351.1"/>
    </source>
</evidence>
<reference evidence="1 2" key="1">
    <citation type="submission" date="2018-10" db="EMBL/GenBank/DDBJ databases">
        <title>Tessaracoccus antarcticuss sp. nov., isolated from sediment.</title>
        <authorList>
            <person name="Zhou L.Y."/>
            <person name="Du Z.J."/>
        </authorList>
    </citation>
    <scope>NUCLEOTIDE SEQUENCE [LARGE SCALE GENOMIC DNA]</scope>
    <source>
        <strain evidence="1 2">JDX10</strain>
    </source>
</reference>
<organism evidence="1 2">
    <name type="scientific">Tessaracoccus antarcticus</name>
    <dbReference type="NCBI Taxonomy" id="2479848"/>
    <lineage>
        <taxon>Bacteria</taxon>
        <taxon>Bacillati</taxon>
        <taxon>Actinomycetota</taxon>
        <taxon>Actinomycetes</taxon>
        <taxon>Propionibacteriales</taxon>
        <taxon>Propionibacteriaceae</taxon>
        <taxon>Tessaracoccus</taxon>
    </lineage>
</organism>
<name>A0A3M0GBE6_9ACTN</name>
<dbReference type="AlphaFoldDB" id="A0A3M0GBE6"/>
<proteinExistence type="predicted"/>
<evidence type="ECO:0000313" key="2">
    <source>
        <dbReference type="Proteomes" id="UP000275256"/>
    </source>
</evidence>
<gene>
    <name evidence="1" type="ORF">EAX62_00155</name>
</gene>
<protein>
    <submittedName>
        <fullName evidence="1">DUF2970 domain-containing protein</fullName>
    </submittedName>
</protein>
<keyword evidence="2" id="KW-1185">Reference proteome</keyword>
<dbReference type="EMBL" id="REFW01000001">
    <property type="protein sequence ID" value="RMB62351.1"/>
    <property type="molecule type" value="Genomic_DNA"/>
</dbReference>
<accession>A0A3M0GBE6</accession>
<comment type="caution">
    <text evidence="1">The sequence shown here is derived from an EMBL/GenBank/DDBJ whole genome shotgun (WGS) entry which is preliminary data.</text>
</comment>
<sequence length="44" mass="4866">MWSTAAWALLGVVRSSKAEADRSSVNLWPVIVTSFNRPPPHNES</sequence>
<dbReference type="Proteomes" id="UP000275256">
    <property type="component" value="Unassembled WGS sequence"/>
</dbReference>